<dbReference type="InterPro" id="IPR036812">
    <property type="entry name" value="NAD(P)_OxRdtase_dom_sf"/>
</dbReference>
<evidence type="ECO:0000256" key="2">
    <source>
        <dbReference type="ARBA" id="ARBA00022857"/>
    </source>
</evidence>
<dbReference type="Pfam" id="PF00248">
    <property type="entry name" value="Aldo_ket_red"/>
    <property type="match status" value="1"/>
</dbReference>
<proteinExistence type="inferred from homology"/>
<dbReference type="RefSeq" id="WP_338002224.1">
    <property type="nucleotide sequence ID" value="NZ_JAOPKA010000001.1"/>
</dbReference>
<evidence type="ECO:0000313" key="5">
    <source>
        <dbReference type="EMBL" id="MCU4740390.1"/>
    </source>
</evidence>
<dbReference type="SUPFAM" id="SSF51430">
    <property type="entry name" value="NAD(P)-linked oxidoreductase"/>
    <property type="match status" value="1"/>
</dbReference>
<sequence length="278" mass="30577">MVDANDIEPDTCPRASGMPMLGLGTWQNTDPDQCAESVRTALEMGYRHVDTAQAYGNEDAVGEGIARADVDRDEIFLATKISTANLAHDDVLETARDSLDRLGADTIDLLYVHWPKGEYDPEGTLSAFDELYDDGLIENVGVSNFEPEDLEVALDELDAPIFANQVEMHPLLQQDHVRKACENYDVEVVAYSPLARGQVFEVDELEDVAGKHGVTEAQVSLAWLIEKGVTPIPKATGEDHIADNWEALALELDDEDLDAIDAIERTSREVDPADAPWN</sequence>
<feature type="domain" description="NADP-dependent oxidoreductase" evidence="4">
    <location>
        <begin position="21"/>
        <end position="264"/>
    </location>
</feature>
<dbReference type="EMBL" id="JAOPKA010000001">
    <property type="protein sequence ID" value="MCU4740390.1"/>
    <property type="molecule type" value="Genomic_DNA"/>
</dbReference>
<keyword evidence="2" id="KW-0521">NADP</keyword>
<name>A0AAP3E0F2_9EURY</name>
<dbReference type="GO" id="GO:0016616">
    <property type="term" value="F:oxidoreductase activity, acting on the CH-OH group of donors, NAD or NADP as acceptor"/>
    <property type="evidence" value="ECO:0007669"/>
    <property type="project" value="UniProtKB-ARBA"/>
</dbReference>
<dbReference type="PROSITE" id="PS00798">
    <property type="entry name" value="ALDOKETO_REDUCTASE_1"/>
    <property type="match status" value="1"/>
</dbReference>
<evidence type="ECO:0000256" key="3">
    <source>
        <dbReference type="ARBA" id="ARBA00023002"/>
    </source>
</evidence>
<evidence type="ECO:0000313" key="6">
    <source>
        <dbReference type="Proteomes" id="UP001321018"/>
    </source>
</evidence>
<dbReference type="InterPro" id="IPR020471">
    <property type="entry name" value="AKR"/>
</dbReference>
<dbReference type="InterPro" id="IPR023210">
    <property type="entry name" value="NADP_OxRdtase_dom"/>
</dbReference>
<dbReference type="PRINTS" id="PR00069">
    <property type="entry name" value="ALDKETRDTASE"/>
</dbReference>
<dbReference type="Gene3D" id="3.20.20.100">
    <property type="entry name" value="NADP-dependent oxidoreductase domain"/>
    <property type="match status" value="1"/>
</dbReference>
<comment type="similarity">
    <text evidence="1">Belongs to the aldo/keto reductase family.</text>
</comment>
<evidence type="ECO:0000259" key="4">
    <source>
        <dbReference type="Pfam" id="PF00248"/>
    </source>
</evidence>
<dbReference type="InterPro" id="IPR018170">
    <property type="entry name" value="Aldo/ket_reductase_CS"/>
</dbReference>
<dbReference type="PIRSF" id="PIRSF000097">
    <property type="entry name" value="AKR"/>
    <property type="match status" value="1"/>
</dbReference>
<organism evidence="5 6">
    <name type="scientific">Natronoglomus mannanivorans</name>
    <dbReference type="NCBI Taxonomy" id="2979990"/>
    <lineage>
        <taxon>Archaea</taxon>
        <taxon>Methanobacteriati</taxon>
        <taxon>Methanobacteriota</taxon>
        <taxon>Stenosarchaea group</taxon>
        <taxon>Halobacteria</taxon>
        <taxon>Halobacteriales</taxon>
        <taxon>Natrialbaceae</taxon>
        <taxon>Natronoglomus</taxon>
    </lineage>
</organism>
<accession>A0AAP3E0F2</accession>
<dbReference type="Proteomes" id="UP001321018">
    <property type="component" value="Unassembled WGS sequence"/>
</dbReference>
<evidence type="ECO:0000256" key="1">
    <source>
        <dbReference type="ARBA" id="ARBA00007905"/>
    </source>
</evidence>
<keyword evidence="3" id="KW-0560">Oxidoreductase</keyword>
<dbReference type="PANTHER" id="PTHR43827:SF3">
    <property type="entry name" value="NADP-DEPENDENT OXIDOREDUCTASE DOMAIN-CONTAINING PROTEIN"/>
    <property type="match status" value="1"/>
</dbReference>
<dbReference type="PROSITE" id="PS00062">
    <property type="entry name" value="ALDOKETO_REDUCTASE_2"/>
    <property type="match status" value="1"/>
</dbReference>
<dbReference type="AlphaFoldDB" id="A0AAP3E0F2"/>
<protein>
    <submittedName>
        <fullName evidence="5">Aldo/keto reductase</fullName>
    </submittedName>
</protein>
<reference evidence="5" key="1">
    <citation type="submission" date="2022-09" db="EMBL/GenBank/DDBJ databases">
        <title>Enrichment on poylsaccharides allowed isolation of novel metabolic and taxonomic groups of Haloarchaea.</title>
        <authorList>
            <person name="Sorokin D.Y."/>
            <person name="Elcheninov A.G."/>
            <person name="Khizhniak T.V."/>
            <person name="Kolganova T.V."/>
            <person name="Kublanov I.V."/>
        </authorList>
    </citation>
    <scope>NUCLEOTIDE SEQUENCE</scope>
    <source>
        <strain evidence="5">AArc-xg1-1</strain>
    </source>
</reference>
<comment type="caution">
    <text evidence="5">The sequence shown here is derived from an EMBL/GenBank/DDBJ whole genome shotgun (WGS) entry which is preliminary data.</text>
</comment>
<dbReference type="PANTHER" id="PTHR43827">
    <property type="entry name" value="2,5-DIKETO-D-GLUCONIC ACID REDUCTASE"/>
    <property type="match status" value="1"/>
</dbReference>
<gene>
    <name evidence="5" type="ORF">OB960_03140</name>
</gene>